<feature type="transmembrane region" description="Helical" evidence="1">
    <location>
        <begin position="32"/>
        <end position="55"/>
    </location>
</feature>
<organismHost>
    <name type="scientific">Mamestra configurata</name>
    <name type="common">bertha armyworm</name>
    <dbReference type="NCBI Taxonomy" id="174822"/>
</organismHost>
<accession>A0A5B9G734</accession>
<dbReference type="InterPro" id="IPR009313">
    <property type="entry name" value="Baculo_11_kDa"/>
</dbReference>
<proteinExistence type="predicted"/>
<sequence>MRRNNQTNTVSVLNHDQLEQIVTRNQAFLRDFLLVICCVVVFIVVIMFIVLMLNINKSVEIVEARKRDRQKTYVSNLDLRAREPARVIDLNKPIAVPAVPSTI</sequence>
<keyword evidence="1" id="KW-0472">Membrane</keyword>
<name>A0A5B9G734_NPVMC</name>
<evidence type="ECO:0000313" key="2">
    <source>
        <dbReference type="EMBL" id="QEE79966.1"/>
    </source>
</evidence>
<keyword evidence="1" id="KW-0812">Transmembrane</keyword>
<evidence type="ECO:0000256" key="1">
    <source>
        <dbReference type="SAM" id="Phobius"/>
    </source>
</evidence>
<dbReference type="EMBL" id="MK409385">
    <property type="protein sequence ID" value="QEE79966.1"/>
    <property type="molecule type" value="Genomic_DNA"/>
</dbReference>
<dbReference type="EMBL" id="MN395659">
    <property type="protein sequence ID" value="QNH90890.1"/>
    <property type="molecule type" value="Genomic_DNA"/>
</dbReference>
<evidence type="ECO:0000313" key="3">
    <source>
        <dbReference type="EMBL" id="QNH90890.1"/>
    </source>
</evidence>
<dbReference type="Pfam" id="PF06143">
    <property type="entry name" value="Baculo_11_kDa"/>
    <property type="match status" value="1"/>
</dbReference>
<organism evidence="2">
    <name type="scientific">Mamestra configurata nucleopolyhedrovirus</name>
    <name type="common">MacoNPV</name>
    <dbReference type="NCBI Taxonomy" id="207830"/>
    <lineage>
        <taxon>Viruses</taxon>
        <taxon>Viruses incertae sedis</taxon>
        <taxon>Naldaviricetes</taxon>
        <taxon>Lefavirales</taxon>
        <taxon>Baculoviridae</taxon>
        <taxon>Alphabaculovirus</taxon>
        <taxon>Alphabaculovirus maconfiguratae</taxon>
    </lineage>
</organism>
<protein>
    <submittedName>
        <fullName evidence="2">Maco-A 79</fullName>
    </submittedName>
</protein>
<reference evidence="2" key="1">
    <citation type="submission" date="2019-01" db="EMBL/GenBank/DDBJ databases">
        <title>Genomics of alphabaculovirus isolates infecting Mamestra species from North America and Eurasia.</title>
        <authorList>
            <person name="Erlandson M.A."/>
            <person name="Baldwin D."/>
            <person name="Theilmann D.A."/>
        </authorList>
    </citation>
    <scope>NUCLEOTIDE SEQUENCE</scope>
    <source>
        <strain evidence="2">AB260</strain>
    </source>
</reference>
<keyword evidence="1" id="KW-1133">Transmembrane helix</keyword>
<reference evidence="3" key="2">
    <citation type="submission" date="2019-08" db="EMBL/GenBank/DDBJ databases">
        <title>Alphabaculoviruses infecting Mamestra configurata in North America.</title>
        <authorList>
            <person name="Erlandson M.A."/>
            <person name="Baldwin D."/>
            <person name="Theilmann D.A."/>
        </authorList>
    </citation>
    <scope>NUCLEOTIDE SEQUENCE</scope>
    <source>
        <strain evidence="3">Ls</strain>
    </source>
</reference>